<evidence type="ECO:0000313" key="2">
    <source>
        <dbReference type="EMBL" id="KAF2132568.1"/>
    </source>
</evidence>
<dbReference type="AlphaFoldDB" id="A0A6A6AN47"/>
<dbReference type="OrthoDB" id="5413827at2759"/>
<dbReference type="EMBL" id="ML977500">
    <property type="protein sequence ID" value="KAF2132568.1"/>
    <property type="molecule type" value="Genomic_DNA"/>
</dbReference>
<evidence type="ECO:0000256" key="1">
    <source>
        <dbReference type="SAM" id="MobiDB-lite"/>
    </source>
</evidence>
<accession>A0A6A6AN47</accession>
<proteinExistence type="predicted"/>
<feature type="region of interest" description="Disordered" evidence="1">
    <location>
        <begin position="1"/>
        <end position="24"/>
    </location>
</feature>
<evidence type="ECO:0000313" key="3">
    <source>
        <dbReference type="Proteomes" id="UP000799771"/>
    </source>
</evidence>
<dbReference type="PANTHER" id="PTHR38790">
    <property type="entry name" value="2EXR DOMAIN-CONTAINING PROTEIN-RELATED"/>
    <property type="match status" value="1"/>
</dbReference>
<protein>
    <submittedName>
        <fullName evidence="2">Uncharacterized protein</fullName>
    </submittedName>
</protein>
<sequence length="204" mass="22677">MQDTSVEVHSKLKESSQQQADAISSRNEQESAFLQLPGEIRNYIYGYVLGGNRFILDQPDVSVPKATAVLCPDNVQPACELLGLTEVCRQTRSESAPMVFFLNKFTLDNDPEPKSVTFANILGASQRNLIQHVVIDACHFECLLDSVDAALENFQGLKRVTVVASWMGVETEETAYAHIKTIVEKRAGKDLEVFLQDNVVNRSD</sequence>
<reference evidence="2" key="1">
    <citation type="journal article" date="2020" name="Stud. Mycol.">
        <title>101 Dothideomycetes genomes: a test case for predicting lifestyles and emergence of pathogens.</title>
        <authorList>
            <person name="Haridas S."/>
            <person name="Albert R."/>
            <person name="Binder M."/>
            <person name="Bloem J."/>
            <person name="Labutti K."/>
            <person name="Salamov A."/>
            <person name="Andreopoulos B."/>
            <person name="Baker S."/>
            <person name="Barry K."/>
            <person name="Bills G."/>
            <person name="Bluhm B."/>
            <person name="Cannon C."/>
            <person name="Castanera R."/>
            <person name="Culley D."/>
            <person name="Daum C."/>
            <person name="Ezra D."/>
            <person name="Gonzalez J."/>
            <person name="Henrissat B."/>
            <person name="Kuo A."/>
            <person name="Liang C."/>
            <person name="Lipzen A."/>
            <person name="Lutzoni F."/>
            <person name="Magnuson J."/>
            <person name="Mondo S."/>
            <person name="Nolan M."/>
            <person name="Ohm R."/>
            <person name="Pangilinan J."/>
            <person name="Park H.-J."/>
            <person name="Ramirez L."/>
            <person name="Alfaro M."/>
            <person name="Sun H."/>
            <person name="Tritt A."/>
            <person name="Yoshinaga Y."/>
            <person name="Zwiers L.-H."/>
            <person name="Turgeon B."/>
            <person name="Goodwin S."/>
            <person name="Spatafora J."/>
            <person name="Crous P."/>
            <person name="Grigoriev I."/>
        </authorList>
    </citation>
    <scope>NUCLEOTIDE SEQUENCE</scope>
    <source>
        <strain evidence="2">CBS 119687</strain>
    </source>
</reference>
<feature type="compositionally biased region" description="Polar residues" evidence="1">
    <location>
        <begin position="15"/>
        <end position="24"/>
    </location>
</feature>
<gene>
    <name evidence="2" type="ORF">P153DRAFT_354070</name>
</gene>
<dbReference type="RefSeq" id="XP_033526955.1">
    <property type="nucleotide sequence ID" value="XM_033666484.1"/>
</dbReference>
<organism evidence="2 3">
    <name type="scientific">Dothidotthia symphoricarpi CBS 119687</name>
    <dbReference type="NCBI Taxonomy" id="1392245"/>
    <lineage>
        <taxon>Eukaryota</taxon>
        <taxon>Fungi</taxon>
        <taxon>Dikarya</taxon>
        <taxon>Ascomycota</taxon>
        <taxon>Pezizomycotina</taxon>
        <taxon>Dothideomycetes</taxon>
        <taxon>Pleosporomycetidae</taxon>
        <taxon>Pleosporales</taxon>
        <taxon>Dothidotthiaceae</taxon>
        <taxon>Dothidotthia</taxon>
    </lineage>
</organism>
<name>A0A6A6AN47_9PLEO</name>
<dbReference type="GeneID" id="54406916"/>
<dbReference type="PANTHER" id="PTHR38790:SF4">
    <property type="entry name" value="2EXR DOMAIN-CONTAINING PROTEIN"/>
    <property type="match status" value="1"/>
</dbReference>
<dbReference type="Proteomes" id="UP000799771">
    <property type="component" value="Unassembled WGS sequence"/>
</dbReference>
<feature type="compositionally biased region" description="Basic and acidic residues" evidence="1">
    <location>
        <begin position="1"/>
        <end position="14"/>
    </location>
</feature>
<keyword evidence="3" id="KW-1185">Reference proteome</keyword>